<dbReference type="RefSeq" id="XP_013439596.1">
    <property type="nucleotide sequence ID" value="XM_013584142.1"/>
</dbReference>
<feature type="transmembrane region" description="Helical" evidence="1">
    <location>
        <begin position="201"/>
        <end position="219"/>
    </location>
</feature>
<sequence>MRAGGENYCVDEVNAAREAAGFSGFTEAKEGGKLPTPEEELDDGDWKKMCEYLIPTQEQTYGSVAPAEPFKDGTYAFKPLTSDKPDCKSIVDSWKAAFENFTGLPPSQNQAAGLYDNQDNVSFVALYNPQSNATADCQVATCTKTTSSPPQDFRDSPDQAAENGYALICKTMPTAFQNKDTAPFTQDQWDMITSSLTGSTMTAVPHFALLAIVVLGMMLL</sequence>
<dbReference type="EMBL" id="HG722385">
    <property type="protein sequence ID" value="CDJ62234.1"/>
    <property type="molecule type" value="Genomic_DNA"/>
</dbReference>
<proteinExistence type="predicted"/>
<reference evidence="2" key="2">
    <citation type="submission" date="2013-10" db="EMBL/GenBank/DDBJ databases">
        <authorList>
            <person name="Aslett M."/>
        </authorList>
    </citation>
    <scope>NUCLEOTIDE SEQUENCE [LARGE SCALE GENOMIC DNA]</scope>
    <source>
        <strain evidence="2">Houghton</strain>
    </source>
</reference>
<dbReference type="AlphaFoldDB" id="U6MIF6"/>
<accession>U6MIF6</accession>
<dbReference type="GeneID" id="25471052"/>
<dbReference type="OrthoDB" id="346063at2759"/>
<keyword evidence="3" id="KW-1185">Reference proteome</keyword>
<dbReference type="InterPro" id="IPR021288">
    <property type="entry name" value="Surface_antigen"/>
</dbReference>
<evidence type="ECO:0000313" key="2">
    <source>
        <dbReference type="EMBL" id="CDJ62234.1"/>
    </source>
</evidence>
<keyword evidence="1" id="KW-1133">Transmembrane helix</keyword>
<organism evidence="2 3">
    <name type="scientific">Eimeria necatrix</name>
    <dbReference type="NCBI Taxonomy" id="51315"/>
    <lineage>
        <taxon>Eukaryota</taxon>
        <taxon>Sar</taxon>
        <taxon>Alveolata</taxon>
        <taxon>Apicomplexa</taxon>
        <taxon>Conoidasida</taxon>
        <taxon>Coccidia</taxon>
        <taxon>Eucoccidiorida</taxon>
        <taxon>Eimeriorina</taxon>
        <taxon>Eimeriidae</taxon>
        <taxon>Eimeria</taxon>
    </lineage>
</organism>
<dbReference type="Pfam" id="PF11054">
    <property type="entry name" value="Surface_antigen"/>
    <property type="match status" value="1"/>
</dbReference>
<evidence type="ECO:0000256" key="1">
    <source>
        <dbReference type="SAM" id="Phobius"/>
    </source>
</evidence>
<keyword evidence="1" id="KW-0812">Transmembrane</keyword>
<dbReference type="Proteomes" id="UP000030754">
    <property type="component" value="Unassembled WGS sequence"/>
</dbReference>
<keyword evidence="1" id="KW-0472">Membrane</keyword>
<evidence type="ECO:0000313" key="3">
    <source>
        <dbReference type="Proteomes" id="UP000030754"/>
    </source>
</evidence>
<gene>
    <name evidence="2" type="ORF">ENH_00008650</name>
</gene>
<dbReference type="VEuPathDB" id="ToxoDB:ENH_00008650"/>
<reference evidence="2" key="1">
    <citation type="submission" date="2013-10" db="EMBL/GenBank/DDBJ databases">
        <title>Genomic analysis of the causative agents of coccidiosis in chickens.</title>
        <authorList>
            <person name="Reid A.J."/>
            <person name="Blake D."/>
            <person name="Billington K."/>
            <person name="Browne H."/>
            <person name="Dunn M."/>
            <person name="Hung S."/>
            <person name="Kawahara F."/>
            <person name="Miranda-Saavedra D."/>
            <person name="Mourier T."/>
            <person name="Nagra H."/>
            <person name="Otto T.D."/>
            <person name="Rawlings N."/>
            <person name="Sanchez A."/>
            <person name="Sanders M."/>
            <person name="Subramaniam C."/>
            <person name="Tay Y."/>
            <person name="Dear P."/>
            <person name="Doerig C."/>
            <person name="Gruber A."/>
            <person name="Parkinson J."/>
            <person name="Shirley M."/>
            <person name="Wan K.L."/>
            <person name="Berriman M."/>
            <person name="Tomley F."/>
            <person name="Pain A."/>
        </authorList>
    </citation>
    <scope>NUCLEOTIDE SEQUENCE [LARGE SCALE GENOMIC DNA]</scope>
    <source>
        <strain evidence="2">Houghton</strain>
    </source>
</reference>
<protein>
    <submittedName>
        <fullName evidence="2">SAG family member</fullName>
    </submittedName>
</protein>
<name>U6MIF6_9EIME</name>